<keyword evidence="3 7" id="KW-0694">RNA-binding</keyword>
<sequence length="287" mass="31374">MANGFLLKGIVMAVKHLKPTSAGRRWQTISDFSEITCTKPEKSLLEPLPKKAGRNNNGRITTRHQGGGVKRRYRVIDFKRNKDGVPAKVATIEYDPNRSARIALLHYADGEKRYILAPKGLEVGQTIMSGSDADIKPGNALPLADIPVGTLIHAVEFQPGKGAAIARSAGNSCQLMGKEGKYAIVRMPSSEMRRILVTCRATVGEVGNADHSNIVIGKAGRKRHMNVRPTVRGTVMNPVDHPHGGGEGKNHTSGRPSVTPWGKPTKGLRTRKKKKVSNQHIIRRRKK</sequence>
<dbReference type="AlphaFoldDB" id="A4E9J7"/>
<evidence type="ECO:0000256" key="3">
    <source>
        <dbReference type="ARBA" id="ARBA00022884"/>
    </source>
</evidence>
<dbReference type="InterPro" id="IPR012340">
    <property type="entry name" value="NA-bd_OB-fold"/>
</dbReference>
<dbReference type="SUPFAM" id="SSF50249">
    <property type="entry name" value="Nucleic acid-binding proteins"/>
    <property type="match status" value="1"/>
</dbReference>
<dbReference type="SMART" id="SM01382">
    <property type="entry name" value="Ribosomal_L2_C"/>
    <property type="match status" value="1"/>
</dbReference>
<evidence type="ECO:0000256" key="1">
    <source>
        <dbReference type="ARBA" id="ARBA00005636"/>
    </source>
</evidence>
<dbReference type="GO" id="GO:0003735">
    <property type="term" value="F:structural constituent of ribosome"/>
    <property type="evidence" value="ECO:0007669"/>
    <property type="project" value="InterPro"/>
</dbReference>
<dbReference type="PROSITE" id="PS00467">
    <property type="entry name" value="RIBOSOMAL_L2"/>
    <property type="match status" value="1"/>
</dbReference>
<comment type="caution">
    <text evidence="11">The sequence shown here is derived from an EMBL/GenBank/DDBJ whole genome shotgun (WGS) entry which is preliminary data.</text>
</comment>
<organism evidence="11 12">
    <name type="scientific">Collinsella aerofaciens (strain ATCC 25986 / DSM 3979 / JCM 10188 / KCTC 3647 / NCTC 11838 / VPI 1003)</name>
    <dbReference type="NCBI Taxonomy" id="411903"/>
    <lineage>
        <taxon>Bacteria</taxon>
        <taxon>Bacillati</taxon>
        <taxon>Actinomycetota</taxon>
        <taxon>Coriobacteriia</taxon>
        <taxon>Coriobacteriales</taxon>
        <taxon>Coriobacteriaceae</taxon>
        <taxon>Collinsella</taxon>
    </lineage>
</organism>
<dbReference type="GO" id="GO:0016740">
    <property type="term" value="F:transferase activity"/>
    <property type="evidence" value="ECO:0007669"/>
    <property type="project" value="InterPro"/>
</dbReference>
<dbReference type="InterPro" id="IPR002171">
    <property type="entry name" value="Ribosomal_uL2"/>
</dbReference>
<comment type="function">
    <text evidence="7">One of the primary rRNA binding proteins. Required for association of the 30S and 50S subunits to form the 70S ribosome, for tRNA binding and peptide bond formation. It has been suggested to have peptidyltransferase activity; this is somewhat controversial. Makes several contacts with the 16S rRNA in the 70S ribosome.</text>
</comment>
<dbReference type="InterPro" id="IPR008991">
    <property type="entry name" value="Translation_prot_SH3-like_sf"/>
</dbReference>
<dbReference type="InterPro" id="IPR005880">
    <property type="entry name" value="Ribosomal_uL2_bac/org-type"/>
</dbReference>
<evidence type="ECO:0000256" key="2">
    <source>
        <dbReference type="ARBA" id="ARBA00022730"/>
    </source>
</evidence>
<dbReference type="Pfam" id="PF00181">
    <property type="entry name" value="Ribosomal_L2_N"/>
    <property type="match status" value="1"/>
</dbReference>
<feature type="domain" description="Large ribosomal subunit protein uL2 RNA-binding" evidence="10">
    <location>
        <begin position="53"/>
        <end position="129"/>
    </location>
</feature>
<gene>
    <name evidence="7 11" type="primary">rplB</name>
    <name evidence="11" type="ORF">COLAER_01097</name>
</gene>
<dbReference type="InterPro" id="IPR014726">
    <property type="entry name" value="Ribosomal_uL2_dom3"/>
</dbReference>
<keyword evidence="2 7" id="KW-0699">rRNA-binding</keyword>
<dbReference type="HAMAP" id="MF_01320_B">
    <property type="entry name" value="Ribosomal_uL2_B"/>
    <property type="match status" value="1"/>
</dbReference>
<dbReference type="InterPro" id="IPR014722">
    <property type="entry name" value="Rib_uL2_dom2"/>
</dbReference>
<dbReference type="Gene3D" id="2.40.50.140">
    <property type="entry name" value="Nucleic acid-binding proteins"/>
    <property type="match status" value="1"/>
</dbReference>
<dbReference type="PANTHER" id="PTHR13691:SF5">
    <property type="entry name" value="LARGE RIBOSOMAL SUBUNIT PROTEIN UL2M"/>
    <property type="match status" value="1"/>
</dbReference>
<evidence type="ECO:0000313" key="11">
    <source>
        <dbReference type="EMBL" id="EBA39942.1"/>
    </source>
</evidence>
<dbReference type="Pfam" id="PF03947">
    <property type="entry name" value="Ribosomal_L2_C"/>
    <property type="match status" value="1"/>
</dbReference>
<comment type="similarity">
    <text evidence="1 7">Belongs to the universal ribosomal protein uL2 family.</text>
</comment>
<reference evidence="11 12" key="1">
    <citation type="submission" date="2007-01" db="EMBL/GenBank/DDBJ databases">
        <title>Draft genome sequence of Collinsella aerofaciens (ATCC 25986).</title>
        <authorList>
            <person name="Sudarsanam P."/>
            <person name="Ley R."/>
            <person name="Guruge J."/>
            <person name="Turnbaugh P.J."/>
            <person name="Mahowald M."/>
            <person name="Liep D."/>
            <person name="Gordon J."/>
        </authorList>
    </citation>
    <scope>NUCLEOTIDE SEQUENCE [LARGE SCALE GENOMIC DNA]</scope>
    <source>
        <strain evidence="12">ATCC 25986 / DSM 3979 / JCM 10188 / KCTC 3647 / NCTC 11838 / VPI 1003</strain>
    </source>
</reference>
<dbReference type="GO" id="GO:0015934">
    <property type="term" value="C:large ribosomal subunit"/>
    <property type="evidence" value="ECO:0007669"/>
    <property type="project" value="InterPro"/>
</dbReference>
<feature type="region of interest" description="Disordered" evidence="8">
    <location>
        <begin position="233"/>
        <end position="287"/>
    </location>
</feature>
<dbReference type="PIRSF" id="PIRSF002158">
    <property type="entry name" value="Ribosomal_L2"/>
    <property type="match status" value="1"/>
</dbReference>
<evidence type="ECO:0000259" key="9">
    <source>
        <dbReference type="SMART" id="SM01382"/>
    </source>
</evidence>
<dbReference type="FunFam" id="4.10.950.10:FF:000001">
    <property type="entry name" value="50S ribosomal protein L2"/>
    <property type="match status" value="1"/>
</dbReference>
<dbReference type="GO" id="GO:0002181">
    <property type="term" value="P:cytoplasmic translation"/>
    <property type="evidence" value="ECO:0007669"/>
    <property type="project" value="TreeGrafter"/>
</dbReference>
<dbReference type="FunFam" id="2.40.50.140:FF:000003">
    <property type="entry name" value="50S ribosomal protein L2"/>
    <property type="match status" value="1"/>
</dbReference>
<keyword evidence="5 7" id="KW-0687">Ribonucleoprotein</keyword>
<dbReference type="InterPro" id="IPR022671">
    <property type="entry name" value="Ribosomal_uL2_CS"/>
</dbReference>
<dbReference type="Proteomes" id="UP000002979">
    <property type="component" value="Unassembled WGS sequence"/>
</dbReference>
<reference evidence="11 12" key="2">
    <citation type="submission" date="2007-04" db="EMBL/GenBank/DDBJ databases">
        <authorList>
            <person name="Fulton L."/>
            <person name="Clifton S."/>
            <person name="Fulton B."/>
            <person name="Xu J."/>
            <person name="Minx P."/>
            <person name="Mardis E.R."/>
            <person name="Wilson R.K."/>
        </authorList>
    </citation>
    <scope>NUCLEOTIDE SEQUENCE [LARGE SCALE GENOMIC DNA]</scope>
    <source>
        <strain evidence="12">ATCC 25986 / DSM 3979 / JCM 10188 / KCTC 3647 / NCTC 11838 / VPI 1003</strain>
    </source>
</reference>
<evidence type="ECO:0000256" key="7">
    <source>
        <dbReference type="HAMAP-Rule" id="MF_01320"/>
    </source>
</evidence>
<dbReference type="NCBIfam" id="TIGR01171">
    <property type="entry name" value="rplB_bact"/>
    <property type="match status" value="1"/>
</dbReference>
<evidence type="ECO:0000256" key="8">
    <source>
        <dbReference type="SAM" id="MobiDB-lite"/>
    </source>
</evidence>
<proteinExistence type="inferred from homology"/>
<feature type="compositionally biased region" description="Basic and acidic residues" evidence="8">
    <location>
        <begin position="240"/>
        <end position="250"/>
    </location>
</feature>
<keyword evidence="4 7" id="KW-0689">Ribosomal protein</keyword>
<dbReference type="SMART" id="SM01383">
    <property type="entry name" value="Ribosomal_L2"/>
    <property type="match status" value="1"/>
</dbReference>
<feature type="domain" description="Large ribosomal subunit protein uL2 C-terminal" evidence="9">
    <location>
        <begin position="135"/>
        <end position="264"/>
    </location>
</feature>
<evidence type="ECO:0000256" key="4">
    <source>
        <dbReference type="ARBA" id="ARBA00022980"/>
    </source>
</evidence>
<comment type="subunit">
    <text evidence="7">Part of the 50S ribosomal subunit. Forms a bridge to the 30S subunit in the 70S ribosome.</text>
</comment>
<dbReference type="GO" id="GO:0019843">
    <property type="term" value="F:rRNA binding"/>
    <property type="evidence" value="ECO:0007669"/>
    <property type="project" value="UniProtKB-UniRule"/>
</dbReference>
<dbReference type="Gene3D" id="4.10.950.10">
    <property type="entry name" value="Ribosomal protein L2, domain 3"/>
    <property type="match status" value="1"/>
</dbReference>
<protein>
    <recommendedName>
        <fullName evidence="6 7">Large ribosomal subunit protein uL2</fullName>
    </recommendedName>
</protein>
<dbReference type="InterPro" id="IPR022666">
    <property type="entry name" value="Ribosomal_uL2_RNA-bd_dom"/>
</dbReference>
<evidence type="ECO:0000313" key="12">
    <source>
        <dbReference type="Proteomes" id="UP000002979"/>
    </source>
</evidence>
<dbReference type="Gene3D" id="2.30.30.30">
    <property type="match status" value="1"/>
</dbReference>
<dbReference type="SUPFAM" id="SSF50104">
    <property type="entry name" value="Translation proteins SH3-like domain"/>
    <property type="match status" value="1"/>
</dbReference>
<dbReference type="EMBL" id="AAVN02000003">
    <property type="protein sequence ID" value="EBA39942.1"/>
    <property type="molecule type" value="Genomic_DNA"/>
</dbReference>
<dbReference type="InterPro" id="IPR022669">
    <property type="entry name" value="Ribosomal_uL2_C"/>
</dbReference>
<evidence type="ECO:0000259" key="10">
    <source>
        <dbReference type="SMART" id="SM01383"/>
    </source>
</evidence>
<accession>A4E9J7</accession>
<dbReference type="PANTHER" id="PTHR13691">
    <property type="entry name" value="RIBOSOMAL PROTEIN L2"/>
    <property type="match status" value="1"/>
</dbReference>
<evidence type="ECO:0000256" key="5">
    <source>
        <dbReference type="ARBA" id="ARBA00023274"/>
    </source>
</evidence>
<dbReference type="FunFam" id="2.30.30.30:FF:000001">
    <property type="entry name" value="50S ribosomal protein L2"/>
    <property type="match status" value="1"/>
</dbReference>
<name>A4E9J7_COLAA</name>
<evidence type="ECO:0000256" key="6">
    <source>
        <dbReference type="ARBA" id="ARBA00035242"/>
    </source>
</evidence>
<feature type="compositionally biased region" description="Basic residues" evidence="8">
    <location>
        <begin position="266"/>
        <end position="287"/>
    </location>
</feature>